<dbReference type="SMART" id="SM01358">
    <property type="entry name" value="HBM"/>
    <property type="match status" value="1"/>
</dbReference>
<dbReference type="SMART" id="SM00283">
    <property type="entry name" value="MA"/>
    <property type="match status" value="1"/>
</dbReference>
<feature type="domain" description="Methyl-accepting transducer" evidence="5">
    <location>
        <begin position="428"/>
        <end position="657"/>
    </location>
</feature>
<evidence type="ECO:0000256" key="1">
    <source>
        <dbReference type="ARBA" id="ARBA00023224"/>
    </source>
</evidence>
<feature type="transmembrane region" description="Helical" evidence="4">
    <location>
        <begin position="320"/>
        <end position="340"/>
    </location>
</feature>
<evidence type="ECO:0000313" key="7">
    <source>
        <dbReference type="EMBL" id="CDK98009.1"/>
    </source>
</evidence>
<keyword evidence="4" id="KW-0472">Membrane</keyword>
<dbReference type="EMBL" id="HG794546">
    <property type="protein sequence ID" value="CDK98009.1"/>
    <property type="molecule type" value="Genomic_DNA"/>
</dbReference>
<evidence type="ECO:0008006" key="9">
    <source>
        <dbReference type="Google" id="ProtNLM"/>
    </source>
</evidence>
<dbReference type="GO" id="GO:0016020">
    <property type="term" value="C:membrane"/>
    <property type="evidence" value="ECO:0007669"/>
    <property type="project" value="InterPro"/>
</dbReference>
<dbReference type="Pfam" id="PF00672">
    <property type="entry name" value="HAMP"/>
    <property type="match status" value="1"/>
</dbReference>
<sequence length="690" mass="73860">MKKAESALAIAFPGGLAPSISFDFLRGAVQSWRSGDLPILSDLSIRIRFGLLVGLALVGALAFATIFHVVEGRIDALLVAQDDYRRLNDLAGDVRAKAAALQNHEEHFLRERDQDSAQAYEAEIAFIAASLEKMENLPGAADLVAQVAALRQGYAQLAERFQVVKRRAEVLGLTASGGLRGQLASSVKAVEDELKMWPNVGPLLPELLQMRIAEKNFMLYGKEVYLGHHRRYSNQFAFDLSASALPKSTQDDLAKLLADYGRDLEAFVTETIALNAEVDALRSQSTALRPILAQVFTHARTGMANAVAQQEAARRQMSNLMAVFNVTALVAFCLVALVLARSITQPVRLIETAMERLAGGDHGVVVPGIARKDEIGDMAKAVAVFKDNAIAMVRLQQEQEAIRAEAEAVNHTRMLALADHFEQAVKSVADSVDTNAQAIKETAARMVRRDRAGDSRSLSVAEAAQRSRQNVAAVAEAAAELNESVDEIAHHVSATSDVVRQAVSELERTNAQVGGLSQVASNIDRVINLIGDIAGRTNMLALNATIEAQRAGEAGKGFAVVADEVKHLAQKTADSTREIADQINAIQNATAETVAAIGDVGAAIRRMDDIAGQVAQAVARQAEVTEKIGRCVDEVTAGSQDVTTGVVGVTQSAVRYCGAAVRVMWAADDLAGPAANLKKEVDGFLRTIRA</sequence>
<protein>
    <recommendedName>
        <fullName evidence="9">Methyl-accepting chemotaxis protein</fullName>
    </recommendedName>
</protein>
<dbReference type="STRING" id="1430440.MGMSRv2__0794"/>
<name>V6EXT1_MAGGM</name>
<feature type="transmembrane region" description="Helical" evidence="4">
    <location>
        <begin position="45"/>
        <end position="70"/>
    </location>
</feature>
<evidence type="ECO:0000256" key="3">
    <source>
        <dbReference type="PROSITE-ProRule" id="PRU00284"/>
    </source>
</evidence>
<dbReference type="Gene3D" id="1.10.8.500">
    <property type="entry name" value="HAMP domain in histidine kinase"/>
    <property type="match status" value="1"/>
</dbReference>
<dbReference type="PANTHER" id="PTHR32089">
    <property type="entry name" value="METHYL-ACCEPTING CHEMOTAXIS PROTEIN MCPB"/>
    <property type="match status" value="1"/>
</dbReference>
<comment type="similarity">
    <text evidence="2">Belongs to the methyl-accepting chemotaxis (MCP) protein family.</text>
</comment>
<dbReference type="HOGENOM" id="CLU_000445_107_27_5"/>
<dbReference type="SUPFAM" id="SSF58104">
    <property type="entry name" value="Methyl-accepting chemotaxis protein (MCP) signaling domain"/>
    <property type="match status" value="1"/>
</dbReference>
<dbReference type="CDD" id="cd06225">
    <property type="entry name" value="HAMP"/>
    <property type="match status" value="1"/>
</dbReference>
<organism evidence="7 8">
    <name type="scientific">Magnetospirillum gryphiswaldense (strain DSM 6361 / JCM 21280 / NBRC 15271 / MSR-1)</name>
    <dbReference type="NCBI Taxonomy" id="431944"/>
    <lineage>
        <taxon>Bacteria</taxon>
        <taxon>Pseudomonadati</taxon>
        <taxon>Pseudomonadota</taxon>
        <taxon>Alphaproteobacteria</taxon>
        <taxon>Rhodospirillales</taxon>
        <taxon>Rhodospirillaceae</taxon>
        <taxon>Magnetospirillum</taxon>
    </lineage>
</organism>
<dbReference type="GO" id="GO:0007165">
    <property type="term" value="P:signal transduction"/>
    <property type="evidence" value="ECO:0007669"/>
    <property type="project" value="UniProtKB-KW"/>
</dbReference>
<keyword evidence="4" id="KW-1133">Transmembrane helix</keyword>
<feature type="domain" description="HAMP" evidence="6">
    <location>
        <begin position="341"/>
        <end position="394"/>
    </location>
</feature>
<accession>V6EXT1</accession>
<reference evidence="7 8" key="1">
    <citation type="journal article" date="2014" name="Genome Announc.">
        <title>Complete genome sequence of Magnetospirillum gryphiswaldense MSR-1.</title>
        <authorList>
            <person name="Wang X."/>
            <person name="Wang Q."/>
            <person name="Zhang W."/>
            <person name="Wang Y."/>
            <person name="Li L."/>
            <person name="Wen T."/>
            <person name="Zhang T."/>
            <person name="Zhang Y."/>
            <person name="Xu J."/>
            <person name="Hu J."/>
            <person name="Li S."/>
            <person name="Liu L."/>
            <person name="Liu J."/>
            <person name="Jiang W."/>
            <person name="Tian J."/>
            <person name="Li Y."/>
            <person name="Schuler D."/>
            <person name="Wang L."/>
            <person name="Li J."/>
        </authorList>
    </citation>
    <scope>NUCLEOTIDE SEQUENCE [LARGE SCALE GENOMIC DNA]</scope>
    <source>
        <strain evidence="8">DSM 6361 / JCM 21280 / NBRC 15271 / MSR-1</strain>
    </source>
</reference>
<dbReference type="SMART" id="SM00304">
    <property type="entry name" value="HAMP"/>
    <property type="match status" value="1"/>
</dbReference>
<dbReference type="Pfam" id="PF00015">
    <property type="entry name" value="MCPsignal"/>
    <property type="match status" value="1"/>
</dbReference>
<dbReference type="AlphaFoldDB" id="V6EXT1"/>
<dbReference type="eggNOG" id="COG0840">
    <property type="taxonomic scope" value="Bacteria"/>
</dbReference>
<dbReference type="InterPro" id="IPR032255">
    <property type="entry name" value="HBM"/>
</dbReference>
<dbReference type="PANTHER" id="PTHR32089:SF112">
    <property type="entry name" value="LYSOZYME-LIKE PROTEIN-RELATED"/>
    <property type="match status" value="1"/>
</dbReference>
<dbReference type="PROSITE" id="PS50885">
    <property type="entry name" value="HAMP"/>
    <property type="match status" value="1"/>
</dbReference>
<evidence type="ECO:0000256" key="4">
    <source>
        <dbReference type="SAM" id="Phobius"/>
    </source>
</evidence>
<dbReference type="InterPro" id="IPR004089">
    <property type="entry name" value="MCPsignal_dom"/>
</dbReference>
<dbReference type="PROSITE" id="PS50111">
    <property type="entry name" value="CHEMOTAXIS_TRANSDUC_2"/>
    <property type="match status" value="1"/>
</dbReference>
<gene>
    <name evidence="7" type="ordered locus">MGMSRv2__0794</name>
</gene>
<keyword evidence="4" id="KW-0812">Transmembrane</keyword>
<keyword evidence="1 3" id="KW-0807">Transducer</keyword>
<dbReference type="Proteomes" id="UP000018922">
    <property type="component" value="Chromosome I"/>
</dbReference>
<dbReference type="InterPro" id="IPR003660">
    <property type="entry name" value="HAMP_dom"/>
</dbReference>
<evidence type="ECO:0000313" key="8">
    <source>
        <dbReference type="Proteomes" id="UP000018922"/>
    </source>
</evidence>
<dbReference type="Gene3D" id="1.10.287.950">
    <property type="entry name" value="Methyl-accepting chemotaxis protein"/>
    <property type="match status" value="1"/>
</dbReference>
<keyword evidence="8" id="KW-1185">Reference proteome</keyword>
<evidence type="ECO:0000259" key="5">
    <source>
        <dbReference type="PROSITE" id="PS50111"/>
    </source>
</evidence>
<proteinExistence type="inferred from homology"/>
<evidence type="ECO:0000256" key="2">
    <source>
        <dbReference type="ARBA" id="ARBA00029447"/>
    </source>
</evidence>
<dbReference type="KEGG" id="mgy:MGMSRv2__0794"/>
<evidence type="ECO:0000259" key="6">
    <source>
        <dbReference type="PROSITE" id="PS50885"/>
    </source>
</evidence>